<accession>A0AAD2GD03</accession>
<dbReference type="PROSITE" id="PS51387">
    <property type="entry name" value="FAD_PCMH"/>
    <property type="match status" value="1"/>
</dbReference>
<dbReference type="Gene3D" id="3.30.465.10">
    <property type="match status" value="1"/>
</dbReference>
<evidence type="ECO:0000313" key="8">
    <source>
        <dbReference type="EMBL" id="CAJ1970026.1"/>
    </source>
</evidence>
<evidence type="ECO:0000256" key="5">
    <source>
        <dbReference type="ARBA" id="ARBA00023002"/>
    </source>
</evidence>
<comment type="subcellular location">
    <subcellularLocation>
        <location evidence="1">Membrane</location>
        <topology evidence="1">Single-pass membrane protein</topology>
    </subcellularLocation>
</comment>
<dbReference type="InterPro" id="IPR036318">
    <property type="entry name" value="FAD-bd_PCMH-like_sf"/>
</dbReference>
<dbReference type="EC" id="1.3.1.72" evidence="2"/>
<dbReference type="Pfam" id="PF01565">
    <property type="entry name" value="FAD_binding_4"/>
    <property type="match status" value="1"/>
</dbReference>
<comment type="caution">
    <text evidence="8">The sequence shown here is derived from an EMBL/GenBank/DDBJ whole genome shotgun (WGS) entry which is preliminary data.</text>
</comment>
<dbReference type="SUPFAM" id="SSF56176">
    <property type="entry name" value="FAD-binding/transporter-associated domain-like"/>
    <property type="match status" value="1"/>
</dbReference>
<dbReference type="GO" id="GO:0071949">
    <property type="term" value="F:FAD binding"/>
    <property type="evidence" value="ECO:0007669"/>
    <property type="project" value="InterPro"/>
</dbReference>
<dbReference type="GO" id="GO:0008202">
    <property type="term" value="P:steroid metabolic process"/>
    <property type="evidence" value="ECO:0007669"/>
    <property type="project" value="TreeGrafter"/>
</dbReference>
<dbReference type="PANTHER" id="PTHR10801">
    <property type="entry name" value="24-DEHYDROCHOLESTEROL REDUCTASE"/>
    <property type="match status" value="1"/>
</dbReference>
<dbReference type="GO" id="GO:0000246">
    <property type="term" value="F:Delta24(24-1) sterol reductase activity"/>
    <property type="evidence" value="ECO:0007669"/>
    <property type="project" value="TreeGrafter"/>
</dbReference>
<dbReference type="InterPro" id="IPR040165">
    <property type="entry name" value="Diminuto-like"/>
</dbReference>
<dbReference type="InterPro" id="IPR006094">
    <property type="entry name" value="Oxid_FAD_bind_N"/>
</dbReference>
<sequence length="624" mass="71428">MGNGASYITLAEAAPHFGEEVVQLIGKQQNSAISSDALQSAVFAGTTAAALLIQKRHEVYHKLFSDLPLYILTEHRSSVVTVFGLPASLLWNSLMNARSRYIHTFYSAPHLHDQRVAAIQEQVKNRPDPYAPICTSRPGWQSISPSYRTYKKKWNAIDMPLHDILSMDTSDEGMIVHVEPFVSIGQLTHALNPKGFTLPVVPEMDDLTVGGLIMGTGIESSSHKYGLFHEIIVELELLLGDGTVVVATADNEYSDLFRAVPWSYGTLGLLLSAKLKIIPCKNYVKLTYTPHHSKDGYVEHMRQLSGEYDTKKITNGNINTNGHHSKNGHDSKSTPMFVEALAYSLETGVVMSGEFVDAKDVPFGKANRIGFWHKPWFYKHVEQMLWKKTGSIWSRLFGLNGKANEKEPSYEPVVEYIPLRDYYHRHTQSLFWEMEMLIPIGNHFLFRWLFGWLMPPKVSFIKLFQTEMLRDLMERTHMAQDFLVPTRQWSSFMEVCDKEFDKIYPVWLCLHDHAPMPGSLLKDPAQPDPNRSNHEMYVDVGIYGLPRCVHEKREDEFDMKKAMRNVLQACVDMDGFQMLYADVFSTRTEFEQMFDHKKYRKLRSKYNADTGAFKEVYDKMSVVV</sequence>
<keyword evidence="4" id="KW-1133">Transmembrane helix</keyword>
<keyword evidence="9" id="KW-1185">Reference proteome</keyword>
<dbReference type="EMBL" id="CAKOGP040002447">
    <property type="protein sequence ID" value="CAJ1970026.1"/>
    <property type="molecule type" value="Genomic_DNA"/>
</dbReference>
<evidence type="ECO:0000256" key="3">
    <source>
        <dbReference type="ARBA" id="ARBA00022692"/>
    </source>
</evidence>
<feature type="domain" description="FAD-binding PCMH-type" evidence="7">
    <location>
        <begin position="94"/>
        <end position="280"/>
    </location>
</feature>
<protein>
    <recommendedName>
        <fullName evidence="2">Delta(24)-sterol reductase</fullName>
        <ecNumber evidence="2">1.3.1.72</ecNumber>
    </recommendedName>
</protein>
<evidence type="ECO:0000256" key="2">
    <source>
        <dbReference type="ARBA" id="ARBA00012405"/>
    </source>
</evidence>
<organism evidence="8 9">
    <name type="scientific">Cylindrotheca closterium</name>
    <dbReference type="NCBI Taxonomy" id="2856"/>
    <lineage>
        <taxon>Eukaryota</taxon>
        <taxon>Sar</taxon>
        <taxon>Stramenopiles</taxon>
        <taxon>Ochrophyta</taxon>
        <taxon>Bacillariophyta</taxon>
        <taxon>Bacillariophyceae</taxon>
        <taxon>Bacillariophycidae</taxon>
        <taxon>Bacillariales</taxon>
        <taxon>Bacillariaceae</taxon>
        <taxon>Cylindrotheca</taxon>
    </lineage>
</organism>
<dbReference type="GO" id="GO:0016020">
    <property type="term" value="C:membrane"/>
    <property type="evidence" value="ECO:0007669"/>
    <property type="project" value="UniProtKB-SubCell"/>
</dbReference>
<dbReference type="GO" id="GO:0005737">
    <property type="term" value="C:cytoplasm"/>
    <property type="evidence" value="ECO:0007669"/>
    <property type="project" value="TreeGrafter"/>
</dbReference>
<dbReference type="GO" id="GO:0050614">
    <property type="term" value="F:Delta24-sterol reductase activity"/>
    <property type="evidence" value="ECO:0007669"/>
    <property type="project" value="UniProtKB-EC"/>
</dbReference>
<dbReference type="PANTHER" id="PTHR10801:SF0">
    <property type="entry name" value="DELTA(24)-STEROL REDUCTASE"/>
    <property type="match status" value="1"/>
</dbReference>
<evidence type="ECO:0000313" key="9">
    <source>
        <dbReference type="Proteomes" id="UP001295423"/>
    </source>
</evidence>
<keyword evidence="6" id="KW-0472">Membrane</keyword>
<dbReference type="InterPro" id="IPR016166">
    <property type="entry name" value="FAD-bd_PCMH"/>
</dbReference>
<keyword evidence="5" id="KW-0560">Oxidoreductase</keyword>
<reference evidence="8" key="1">
    <citation type="submission" date="2023-08" db="EMBL/GenBank/DDBJ databases">
        <authorList>
            <person name="Audoor S."/>
            <person name="Bilcke G."/>
        </authorList>
    </citation>
    <scope>NUCLEOTIDE SEQUENCE</scope>
</reference>
<proteinExistence type="predicted"/>
<dbReference type="InterPro" id="IPR016169">
    <property type="entry name" value="FAD-bd_PCMH_sub2"/>
</dbReference>
<name>A0AAD2GD03_9STRA</name>
<dbReference type="AlphaFoldDB" id="A0AAD2GD03"/>
<evidence type="ECO:0000259" key="7">
    <source>
        <dbReference type="PROSITE" id="PS51387"/>
    </source>
</evidence>
<evidence type="ECO:0000256" key="4">
    <source>
        <dbReference type="ARBA" id="ARBA00022989"/>
    </source>
</evidence>
<dbReference type="Proteomes" id="UP001295423">
    <property type="component" value="Unassembled WGS sequence"/>
</dbReference>
<keyword evidence="3" id="KW-0812">Transmembrane</keyword>
<evidence type="ECO:0000256" key="6">
    <source>
        <dbReference type="ARBA" id="ARBA00023136"/>
    </source>
</evidence>
<gene>
    <name evidence="8" type="ORF">CYCCA115_LOCUS24050</name>
</gene>
<evidence type="ECO:0000256" key="1">
    <source>
        <dbReference type="ARBA" id="ARBA00004167"/>
    </source>
</evidence>